<evidence type="ECO:0000256" key="1">
    <source>
        <dbReference type="SAM" id="Phobius"/>
    </source>
</evidence>
<dbReference type="PANTHER" id="PTHR36834">
    <property type="entry name" value="MEMBRANE PROTEIN-RELATED"/>
    <property type="match status" value="1"/>
</dbReference>
<evidence type="ECO:0000313" key="4">
    <source>
        <dbReference type="Proteomes" id="UP000216004"/>
    </source>
</evidence>
<dbReference type="AlphaFoldDB" id="A0A261EQN0"/>
<protein>
    <submittedName>
        <fullName evidence="3">VanZ family protein</fullName>
    </submittedName>
</protein>
<feature type="transmembrane region" description="Helical" evidence="1">
    <location>
        <begin position="254"/>
        <end position="277"/>
    </location>
</feature>
<keyword evidence="1" id="KW-0472">Membrane</keyword>
<dbReference type="InterPro" id="IPR006976">
    <property type="entry name" value="VanZ-like"/>
</dbReference>
<feature type="transmembrane region" description="Helical" evidence="1">
    <location>
        <begin position="298"/>
        <end position="317"/>
    </location>
</feature>
<dbReference type="Pfam" id="PF04892">
    <property type="entry name" value="VanZ"/>
    <property type="match status" value="1"/>
</dbReference>
<comment type="caution">
    <text evidence="3">The sequence shown here is derived from an EMBL/GenBank/DDBJ whole genome shotgun (WGS) entry which is preliminary data.</text>
</comment>
<reference evidence="3 4" key="1">
    <citation type="journal article" date="2017" name="BMC Genomics">
        <title>Comparative genomic and phylogenomic analyses of the Bifidobacteriaceae family.</title>
        <authorList>
            <person name="Lugli G.A."/>
            <person name="Milani C."/>
            <person name="Turroni F."/>
            <person name="Duranti S."/>
            <person name="Mancabelli L."/>
            <person name="Mangifesta M."/>
            <person name="Ferrario C."/>
            <person name="Modesto M."/>
            <person name="Mattarelli P."/>
            <person name="Jiri K."/>
            <person name="van Sinderen D."/>
            <person name="Ventura M."/>
        </authorList>
    </citation>
    <scope>NUCLEOTIDE SEQUENCE [LARGE SCALE GENOMIC DNA]</scope>
    <source>
        <strain evidence="3 4">DSM 22924</strain>
    </source>
</reference>
<feature type="transmembrane region" description="Helical" evidence="1">
    <location>
        <begin position="100"/>
        <end position="119"/>
    </location>
</feature>
<keyword evidence="1" id="KW-0812">Transmembrane</keyword>
<name>A0A261EQN0_9BIFI</name>
<accession>A0A261EQN0</accession>
<feature type="transmembrane region" description="Helical" evidence="1">
    <location>
        <begin position="206"/>
        <end position="234"/>
    </location>
</feature>
<dbReference type="Proteomes" id="UP000216004">
    <property type="component" value="Unassembled WGS sequence"/>
</dbReference>
<organism evidence="3 4">
    <name type="scientific">Bombiscardovia coagulans</name>
    <dbReference type="NCBI Taxonomy" id="686666"/>
    <lineage>
        <taxon>Bacteria</taxon>
        <taxon>Bacillati</taxon>
        <taxon>Actinomycetota</taxon>
        <taxon>Actinomycetes</taxon>
        <taxon>Bifidobacteriales</taxon>
        <taxon>Bifidobacteriaceae</taxon>
        <taxon>Bombiscardovia</taxon>
    </lineage>
</organism>
<evidence type="ECO:0000259" key="2">
    <source>
        <dbReference type="Pfam" id="PF04892"/>
    </source>
</evidence>
<feature type="domain" description="VanZ-like" evidence="2">
    <location>
        <begin position="53"/>
        <end position="181"/>
    </location>
</feature>
<feature type="transmembrane region" description="Helical" evidence="1">
    <location>
        <begin position="126"/>
        <end position="152"/>
    </location>
</feature>
<dbReference type="EMBL" id="MWWS01000005">
    <property type="protein sequence ID" value="OZG49161.1"/>
    <property type="molecule type" value="Genomic_DNA"/>
</dbReference>
<dbReference type="OrthoDB" id="4822551at2"/>
<sequence>MFEYIGNFSSSFAMSVAMWPFASALLTLPVLALIYHRYHRLRLSSALSSYLVILYLLSLVFFTLWPMPDDRASFCATHYFPAQLHPLQFLEDLATGGRTALFQIVLNIIFFIPLGFIMGRVFRWRFYAAIPIAFLTSLTIETAQLTGAFGLVGCAYRHFDVDDLVWNTSGAIVGIICAAIINWISPPRQADADEVVLNPSFLHRSVAMAVDLVLTYAISSSLGFALVVIINRMAYHQANGNYSIHGISVNPSSLRIMVVALNVFFLLVFELVLPLIRHGQTLGGSFTHMSIETRSRHGWLRTIFYFSRTVLVVFVFGPWSGNIRQIANALAVLLLVFYLFKRQMPYDCIPSSRIYDSPGNNSSQMYSGQAADEVIPVAIPPATSRPQRSTSSTQIW</sequence>
<proteinExistence type="predicted"/>
<feature type="transmembrane region" description="Helical" evidence="1">
    <location>
        <begin position="164"/>
        <end position="185"/>
    </location>
</feature>
<dbReference type="InterPro" id="IPR053150">
    <property type="entry name" value="Teicoplanin_resist-assoc"/>
</dbReference>
<keyword evidence="4" id="KW-1185">Reference proteome</keyword>
<feature type="transmembrane region" description="Helical" evidence="1">
    <location>
        <begin position="47"/>
        <end position="65"/>
    </location>
</feature>
<feature type="transmembrane region" description="Helical" evidence="1">
    <location>
        <begin position="323"/>
        <end position="340"/>
    </location>
</feature>
<evidence type="ECO:0000313" key="3">
    <source>
        <dbReference type="EMBL" id="OZG49161.1"/>
    </source>
</evidence>
<feature type="transmembrane region" description="Helical" evidence="1">
    <location>
        <begin position="12"/>
        <end position="35"/>
    </location>
</feature>
<gene>
    <name evidence="3" type="ORF">BOCO_0970</name>
</gene>
<keyword evidence="1" id="KW-1133">Transmembrane helix</keyword>
<dbReference type="PANTHER" id="PTHR36834:SF1">
    <property type="entry name" value="INTEGRAL MEMBRANE PROTEIN"/>
    <property type="match status" value="1"/>
</dbReference>
<dbReference type="RefSeq" id="WP_094722995.1">
    <property type="nucleotide sequence ID" value="NZ_MWWS01000005.1"/>
</dbReference>